<gene>
    <name evidence="2" type="ORF">THAOC_33327</name>
</gene>
<comment type="caution">
    <text evidence="2">The sequence shown here is derived from an EMBL/GenBank/DDBJ whole genome shotgun (WGS) entry which is preliminary data.</text>
</comment>
<accession>K0RG06</accession>
<sequence>MYLTCRFVTWEHADKLLRPQRYAVDSAVCAQHSALHLILAGDDVVPAVHYIHVLRVGGQGASVPVVPLDSWRHDPQHPRARLGDAVDAPVPPAEAVLELVGPLPQPRSHERQLVRAHVEPQDALGVAGEEVGVPPVPGERSPEVLVPAVVRDPVAAAAQDGAVADGVYALGLHVDDQDGVGVVREADDLAPVVRRQAAVPLPGALLEPSLLQDSDLLRGRVDLQNARGADGGDGNFRVCRDEGNDTRPTVESQNRINARVAPHERAVPLGVPVEPRPDVRRRLAPGVDPQHPRRARGDRVDVPVRPEVAAVVQPAPAAVAVVVVPRLLRGEGRHAGRVRLDLEDPPPLGAAGEGEATARRAVGGGRDLHSPEPLELAGELGPDEVYLGGGRVDPDDPPGVAGDAVDVPAARGGHSAEPLDGARGAEDEIRTTMRSQRLRRAPRDVGTSFSSDARQIGILPSPSVPSPSSSA</sequence>
<evidence type="ECO:0000256" key="1">
    <source>
        <dbReference type="SAM" id="MobiDB-lite"/>
    </source>
</evidence>
<keyword evidence="3" id="KW-1185">Reference proteome</keyword>
<reference evidence="2 3" key="1">
    <citation type="journal article" date="2012" name="Genome Biol.">
        <title>Genome and low-iron response of an oceanic diatom adapted to chronic iron limitation.</title>
        <authorList>
            <person name="Lommer M."/>
            <person name="Specht M."/>
            <person name="Roy A.S."/>
            <person name="Kraemer L."/>
            <person name="Andreson R."/>
            <person name="Gutowska M.A."/>
            <person name="Wolf J."/>
            <person name="Bergner S.V."/>
            <person name="Schilhabel M.B."/>
            <person name="Klostermeier U.C."/>
            <person name="Beiko R.G."/>
            <person name="Rosenstiel P."/>
            <person name="Hippler M."/>
            <person name="Laroche J."/>
        </authorList>
    </citation>
    <scope>NUCLEOTIDE SEQUENCE [LARGE SCALE GENOMIC DNA]</scope>
    <source>
        <strain evidence="2 3">CCMP1005</strain>
    </source>
</reference>
<name>K0RG06_THAOC</name>
<protein>
    <submittedName>
        <fullName evidence="2">Uncharacterized protein</fullName>
    </submittedName>
</protein>
<dbReference type="EMBL" id="AGNL01046483">
    <property type="protein sequence ID" value="EJK47921.1"/>
    <property type="molecule type" value="Genomic_DNA"/>
</dbReference>
<dbReference type="Proteomes" id="UP000266841">
    <property type="component" value="Unassembled WGS sequence"/>
</dbReference>
<dbReference type="AlphaFoldDB" id="K0RG06"/>
<evidence type="ECO:0000313" key="2">
    <source>
        <dbReference type="EMBL" id="EJK47921.1"/>
    </source>
</evidence>
<evidence type="ECO:0000313" key="3">
    <source>
        <dbReference type="Proteomes" id="UP000266841"/>
    </source>
</evidence>
<feature type="compositionally biased region" description="Low complexity" evidence="1">
    <location>
        <begin position="398"/>
        <end position="413"/>
    </location>
</feature>
<feature type="region of interest" description="Disordered" evidence="1">
    <location>
        <begin position="390"/>
        <end position="471"/>
    </location>
</feature>
<proteinExistence type="predicted"/>
<organism evidence="2 3">
    <name type="scientific">Thalassiosira oceanica</name>
    <name type="common">Marine diatom</name>
    <dbReference type="NCBI Taxonomy" id="159749"/>
    <lineage>
        <taxon>Eukaryota</taxon>
        <taxon>Sar</taxon>
        <taxon>Stramenopiles</taxon>
        <taxon>Ochrophyta</taxon>
        <taxon>Bacillariophyta</taxon>
        <taxon>Coscinodiscophyceae</taxon>
        <taxon>Thalassiosirophycidae</taxon>
        <taxon>Thalassiosirales</taxon>
        <taxon>Thalassiosiraceae</taxon>
        <taxon>Thalassiosira</taxon>
    </lineage>
</organism>
<feature type="region of interest" description="Disordered" evidence="1">
    <location>
        <begin position="269"/>
        <end position="298"/>
    </location>
</feature>